<protein>
    <submittedName>
        <fullName evidence="2">Uncharacterized protein</fullName>
    </submittedName>
</protein>
<sequence length="327" mass="36128">MPPKASKKAKAEPKEETPEPSTPKKTAPKKAAASTPKSTTPKKPKEAAVYQSVDKVPGSTNPLDVVFQGASNTAGQIKGGSYSLTLKVDAPSSFSVYQTYTHTEGPYEGFQAILLRPAKAFPFLKLPKELRLRIYGFYFAQKGVVGEGIVLDGKRANKEAFGKTYAESLKNRVGVLAVNKEIHEEAIPIFYAHQLRFESTTTLLDFLSQIPQSVRPLLKNVYIKTWIKTTARNTMHCLSDSPNVTKLHIDAGIHAEGDPIKAAKQFYDTSYRFLEAIGSTKGEKTAGVDILEFGKAAFQFKDDKKLSKPWSAPLIEEFKENLRSKLQ</sequence>
<feature type="compositionally biased region" description="Low complexity" evidence="1">
    <location>
        <begin position="23"/>
        <end position="41"/>
    </location>
</feature>
<evidence type="ECO:0000313" key="2">
    <source>
        <dbReference type="EMBL" id="KAK5695229.1"/>
    </source>
</evidence>
<dbReference type="EMBL" id="JAVRQU010000014">
    <property type="protein sequence ID" value="KAK5695229.1"/>
    <property type="molecule type" value="Genomic_DNA"/>
</dbReference>
<accession>A0AAN7W6W4</accession>
<reference evidence="2" key="1">
    <citation type="submission" date="2023-08" db="EMBL/GenBank/DDBJ databases">
        <title>Black Yeasts Isolated from many extreme environments.</title>
        <authorList>
            <person name="Coleine C."/>
            <person name="Stajich J.E."/>
            <person name="Selbmann L."/>
        </authorList>
    </citation>
    <scope>NUCLEOTIDE SEQUENCE</scope>
    <source>
        <strain evidence="2">CCFEE 5810</strain>
    </source>
</reference>
<dbReference type="PANTHER" id="PTHR42085:SF2">
    <property type="entry name" value="F-BOX DOMAIN-CONTAINING PROTEIN"/>
    <property type="match status" value="1"/>
</dbReference>
<organism evidence="2 3">
    <name type="scientific">Elasticomyces elasticus</name>
    <dbReference type="NCBI Taxonomy" id="574655"/>
    <lineage>
        <taxon>Eukaryota</taxon>
        <taxon>Fungi</taxon>
        <taxon>Dikarya</taxon>
        <taxon>Ascomycota</taxon>
        <taxon>Pezizomycotina</taxon>
        <taxon>Dothideomycetes</taxon>
        <taxon>Dothideomycetidae</taxon>
        <taxon>Mycosphaerellales</taxon>
        <taxon>Teratosphaeriaceae</taxon>
        <taxon>Elasticomyces</taxon>
    </lineage>
</organism>
<proteinExistence type="predicted"/>
<dbReference type="Proteomes" id="UP001310594">
    <property type="component" value="Unassembled WGS sequence"/>
</dbReference>
<gene>
    <name evidence="2" type="ORF">LTR97_008735</name>
</gene>
<dbReference type="PANTHER" id="PTHR42085">
    <property type="entry name" value="F-BOX DOMAIN-CONTAINING PROTEIN"/>
    <property type="match status" value="1"/>
</dbReference>
<dbReference type="AlphaFoldDB" id="A0AAN7W6W4"/>
<evidence type="ECO:0000313" key="3">
    <source>
        <dbReference type="Proteomes" id="UP001310594"/>
    </source>
</evidence>
<dbReference type="InterPro" id="IPR038883">
    <property type="entry name" value="AN11006-like"/>
</dbReference>
<evidence type="ECO:0000256" key="1">
    <source>
        <dbReference type="SAM" id="MobiDB-lite"/>
    </source>
</evidence>
<name>A0AAN7W6W4_9PEZI</name>
<feature type="region of interest" description="Disordered" evidence="1">
    <location>
        <begin position="1"/>
        <end position="47"/>
    </location>
</feature>
<comment type="caution">
    <text evidence="2">The sequence shown here is derived from an EMBL/GenBank/DDBJ whole genome shotgun (WGS) entry which is preliminary data.</text>
</comment>